<evidence type="ECO:0000313" key="2">
    <source>
        <dbReference type="Proteomes" id="UP000008177"/>
    </source>
</evidence>
<dbReference type="InParanoid" id="G2Y433"/>
<protein>
    <submittedName>
        <fullName evidence="1">Uncharacterized protein</fullName>
    </submittedName>
</protein>
<proteinExistence type="predicted"/>
<dbReference type="HOGENOM" id="CLU_2512362_0_0_1"/>
<dbReference type="Proteomes" id="UP000008177">
    <property type="component" value="Unplaced contigs"/>
</dbReference>
<dbReference type="AlphaFoldDB" id="G2Y433"/>
<name>G2Y433_BOTF4</name>
<evidence type="ECO:0000313" key="1">
    <source>
        <dbReference type="EMBL" id="CCD47423.1"/>
    </source>
</evidence>
<gene>
    <name evidence="1" type="ORF">BofuT4_uP005820.1</name>
</gene>
<dbReference type="EMBL" id="FQ790286">
    <property type="protein sequence ID" value="CCD47423.1"/>
    <property type="molecule type" value="Genomic_DNA"/>
</dbReference>
<accession>G2Y433</accession>
<sequence>MRGGGPYQEPTSEASPGEKITWDKYSGVLPGSYERFGDIIIHVYLEAIRTECFEKCGSSEAFLLAVFTHHVNYPHEKKRTRCVAM</sequence>
<organism evidence="1 2">
    <name type="scientific">Botryotinia fuckeliana (strain T4)</name>
    <name type="common">Noble rot fungus</name>
    <name type="synonym">Botrytis cinerea</name>
    <dbReference type="NCBI Taxonomy" id="999810"/>
    <lineage>
        <taxon>Eukaryota</taxon>
        <taxon>Fungi</taxon>
        <taxon>Dikarya</taxon>
        <taxon>Ascomycota</taxon>
        <taxon>Pezizomycotina</taxon>
        <taxon>Leotiomycetes</taxon>
        <taxon>Helotiales</taxon>
        <taxon>Sclerotiniaceae</taxon>
        <taxon>Botrytis</taxon>
    </lineage>
</organism>
<reference evidence="2" key="1">
    <citation type="journal article" date="2011" name="PLoS Genet.">
        <title>Genomic analysis of the necrotrophic fungal pathogens Sclerotinia sclerotiorum and Botrytis cinerea.</title>
        <authorList>
            <person name="Amselem J."/>
            <person name="Cuomo C.A."/>
            <person name="van Kan J.A."/>
            <person name="Viaud M."/>
            <person name="Benito E.P."/>
            <person name="Couloux A."/>
            <person name="Coutinho P.M."/>
            <person name="de Vries R.P."/>
            <person name="Dyer P.S."/>
            <person name="Fillinger S."/>
            <person name="Fournier E."/>
            <person name="Gout L."/>
            <person name="Hahn M."/>
            <person name="Kohn L."/>
            <person name="Lapalu N."/>
            <person name="Plummer K.M."/>
            <person name="Pradier J.M."/>
            <person name="Quevillon E."/>
            <person name="Sharon A."/>
            <person name="Simon A."/>
            <person name="ten Have A."/>
            <person name="Tudzynski B."/>
            <person name="Tudzynski P."/>
            <person name="Wincker P."/>
            <person name="Andrew M."/>
            <person name="Anthouard V."/>
            <person name="Beever R.E."/>
            <person name="Beffa R."/>
            <person name="Benoit I."/>
            <person name="Bouzid O."/>
            <person name="Brault B."/>
            <person name="Chen Z."/>
            <person name="Choquer M."/>
            <person name="Collemare J."/>
            <person name="Cotton P."/>
            <person name="Danchin E.G."/>
            <person name="Da Silva C."/>
            <person name="Gautier A."/>
            <person name="Giraud C."/>
            <person name="Giraud T."/>
            <person name="Gonzalez C."/>
            <person name="Grossetete S."/>
            <person name="Guldener U."/>
            <person name="Henrissat B."/>
            <person name="Howlett B.J."/>
            <person name="Kodira C."/>
            <person name="Kretschmer M."/>
            <person name="Lappartient A."/>
            <person name="Leroch M."/>
            <person name="Levis C."/>
            <person name="Mauceli E."/>
            <person name="Neuveglise C."/>
            <person name="Oeser B."/>
            <person name="Pearson M."/>
            <person name="Poulain J."/>
            <person name="Poussereau N."/>
            <person name="Quesneville H."/>
            <person name="Rascle C."/>
            <person name="Schumacher J."/>
            <person name="Segurens B."/>
            <person name="Sexton A."/>
            <person name="Silva E."/>
            <person name="Sirven C."/>
            <person name="Soanes D.M."/>
            <person name="Talbot N.J."/>
            <person name="Templeton M."/>
            <person name="Yandava C."/>
            <person name="Yarden O."/>
            <person name="Zeng Q."/>
            <person name="Rollins J.A."/>
            <person name="Lebrun M.H."/>
            <person name="Dickman M."/>
        </authorList>
    </citation>
    <scope>NUCLEOTIDE SEQUENCE [LARGE SCALE GENOMIC DNA]</scope>
    <source>
        <strain evidence="2">T4</strain>
    </source>
</reference>